<protein>
    <submittedName>
        <fullName evidence="4">Amidase</fullName>
    </submittedName>
</protein>
<evidence type="ECO:0000256" key="1">
    <source>
        <dbReference type="ARBA" id="ARBA00009199"/>
    </source>
</evidence>
<dbReference type="AlphaFoldDB" id="A0A167T6L7"/>
<proteinExistence type="inferred from homology"/>
<dbReference type="SUPFAM" id="SSF75304">
    <property type="entry name" value="Amidase signature (AS) enzymes"/>
    <property type="match status" value="1"/>
</dbReference>
<dbReference type="GO" id="GO:0016787">
    <property type="term" value="F:hydrolase activity"/>
    <property type="evidence" value="ECO:0007669"/>
    <property type="project" value="UniProtKB-KW"/>
</dbReference>
<dbReference type="EMBL" id="AZHD01000009">
    <property type="protein sequence ID" value="OAA60276.1"/>
    <property type="molecule type" value="Genomic_DNA"/>
</dbReference>
<dbReference type="InterPro" id="IPR023631">
    <property type="entry name" value="Amidase_dom"/>
</dbReference>
<evidence type="ECO:0000259" key="3">
    <source>
        <dbReference type="Pfam" id="PF01425"/>
    </source>
</evidence>
<dbReference type="PANTHER" id="PTHR46072">
    <property type="entry name" value="AMIDASE-RELATED-RELATED"/>
    <property type="match status" value="1"/>
</dbReference>
<organism evidence="4 5">
    <name type="scientific">Niveomyces insectorum RCEF 264</name>
    <dbReference type="NCBI Taxonomy" id="1081102"/>
    <lineage>
        <taxon>Eukaryota</taxon>
        <taxon>Fungi</taxon>
        <taxon>Dikarya</taxon>
        <taxon>Ascomycota</taxon>
        <taxon>Pezizomycotina</taxon>
        <taxon>Sordariomycetes</taxon>
        <taxon>Hypocreomycetidae</taxon>
        <taxon>Hypocreales</taxon>
        <taxon>Cordycipitaceae</taxon>
        <taxon>Niveomyces</taxon>
    </lineage>
</organism>
<dbReference type="Proteomes" id="UP000076874">
    <property type="component" value="Unassembled WGS sequence"/>
</dbReference>
<comment type="similarity">
    <text evidence="1">Belongs to the amidase family.</text>
</comment>
<feature type="domain" description="Amidase" evidence="3">
    <location>
        <begin position="2"/>
        <end position="407"/>
    </location>
</feature>
<dbReference type="Pfam" id="PF01425">
    <property type="entry name" value="Amidase"/>
    <property type="match status" value="1"/>
</dbReference>
<name>A0A167T6L7_9HYPO</name>
<accession>A0A167T6L7</accession>
<comment type="caution">
    <text evidence="4">The sequence shown here is derived from an EMBL/GenBank/DDBJ whole genome shotgun (WGS) entry which is preliminary data.</text>
</comment>
<dbReference type="PANTHER" id="PTHR46072:SF2">
    <property type="entry name" value="AMIDASE (EUROFUNG)"/>
    <property type="match status" value="1"/>
</dbReference>
<dbReference type="STRING" id="1081102.A0A167T6L7"/>
<gene>
    <name evidence="4" type="ORF">SPI_05400</name>
</gene>
<reference evidence="4 5" key="1">
    <citation type="journal article" date="2016" name="Genome Biol. Evol.">
        <title>Divergent and convergent evolution of fungal pathogenicity.</title>
        <authorList>
            <person name="Shang Y."/>
            <person name="Xiao G."/>
            <person name="Zheng P."/>
            <person name="Cen K."/>
            <person name="Zhan S."/>
            <person name="Wang C."/>
        </authorList>
    </citation>
    <scope>NUCLEOTIDE SEQUENCE [LARGE SCALE GENOMIC DNA]</scope>
    <source>
        <strain evidence="4 5">RCEF 264</strain>
    </source>
</reference>
<evidence type="ECO:0000313" key="4">
    <source>
        <dbReference type="EMBL" id="OAA60276.1"/>
    </source>
</evidence>
<dbReference type="InterPro" id="IPR036928">
    <property type="entry name" value="AS_sf"/>
</dbReference>
<sequence>MTLKDQFNVKGYDSTIGYVGRAGKPMADNAALVKMLEALGAVIMAKTNLPQSIMWCETENPLWGLTTNPLDPRYTPGGSTGGEVALLALKGSTVGWGTDIGGSIRIPSHMMGLYGFKPSSARLPYDGVPVSTEGQEHVPSSVGPLARSLSSVHHVVKSLVCLEPWNYDARCVPLPWREDVYQKTLSRPLTIGVLADDGTVRPHPPIARVLEQTVALLRAAGHTIVEWNADLHPELVGVLDMFYSADGGEDIRRDIAAGGEPFIPHVERLVNRGEAISVYDYWQLNRTKWRLQQAYLEKWKAIQCPATGCPVDVVLLPPMPHPATPHGGCRWVGYTKVWNVLDYSALVIPGDKVREADTTAEWNYAPRNEMDAWNAKMWTENKTDMARLGLPVGLQVVGGKLEEEKVLAAGKVIDDLLKEASIAKETCVPNK</sequence>
<dbReference type="OrthoDB" id="6428749at2759"/>
<keyword evidence="2" id="KW-0378">Hydrolase</keyword>
<keyword evidence="5" id="KW-1185">Reference proteome</keyword>
<dbReference type="Gene3D" id="3.90.1300.10">
    <property type="entry name" value="Amidase signature (AS) domain"/>
    <property type="match status" value="1"/>
</dbReference>
<evidence type="ECO:0000313" key="5">
    <source>
        <dbReference type="Proteomes" id="UP000076874"/>
    </source>
</evidence>
<evidence type="ECO:0000256" key="2">
    <source>
        <dbReference type="ARBA" id="ARBA00022801"/>
    </source>
</evidence>